<dbReference type="PANTHER" id="PTHR35789">
    <property type="entry name" value="SPORE GERMINATION PROTEIN B3"/>
    <property type="match status" value="1"/>
</dbReference>
<dbReference type="InterPro" id="IPR057336">
    <property type="entry name" value="GerAC_N"/>
</dbReference>
<evidence type="ECO:0000256" key="7">
    <source>
        <dbReference type="ARBA" id="ARBA00023288"/>
    </source>
</evidence>
<evidence type="ECO:0000259" key="10">
    <source>
        <dbReference type="Pfam" id="PF25198"/>
    </source>
</evidence>
<dbReference type="InterPro" id="IPR038501">
    <property type="entry name" value="Spore_GerAC_C_sf"/>
</dbReference>
<evidence type="ECO:0000256" key="4">
    <source>
        <dbReference type="ARBA" id="ARBA00022729"/>
    </source>
</evidence>
<protein>
    <submittedName>
        <fullName evidence="11">Spore germination protein B3</fullName>
    </submittedName>
</protein>
<keyword evidence="4" id="KW-0732">Signal</keyword>
<dbReference type="GO" id="GO:0009847">
    <property type="term" value="P:spore germination"/>
    <property type="evidence" value="ECO:0007669"/>
    <property type="project" value="InterPro"/>
</dbReference>
<comment type="caution">
    <text evidence="11">The sequence shown here is derived from an EMBL/GenBank/DDBJ whole genome shotgun (WGS) entry which is preliminary data.</text>
</comment>
<name>A0A162RFE1_9CLOT</name>
<evidence type="ECO:0000256" key="6">
    <source>
        <dbReference type="ARBA" id="ARBA00023139"/>
    </source>
</evidence>
<dbReference type="InterPro" id="IPR046953">
    <property type="entry name" value="Spore_GerAC-like_C"/>
</dbReference>
<keyword evidence="3" id="KW-0309">Germination</keyword>
<reference evidence="11 12" key="1">
    <citation type="submission" date="2016-04" db="EMBL/GenBank/DDBJ databases">
        <title>Genome sequence of Clostridium magnum DSM 2767.</title>
        <authorList>
            <person name="Poehlein A."/>
            <person name="Uhlig R."/>
            <person name="Fischer R."/>
            <person name="Bahl H."/>
            <person name="Daniel R."/>
        </authorList>
    </citation>
    <scope>NUCLEOTIDE SEQUENCE [LARGE SCALE GENOMIC DNA]</scope>
    <source>
        <strain evidence="11 12">DSM 2767</strain>
    </source>
</reference>
<feature type="coiled-coil region" evidence="8">
    <location>
        <begin position="283"/>
        <end position="314"/>
    </location>
</feature>
<feature type="domain" description="Spore germination GerAC-like C-terminal" evidence="9">
    <location>
        <begin position="207"/>
        <end position="360"/>
    </location>
</feature>
<dbReference type="PANTHER" id="PTHR35789:SF1">
    <property type="entry name" value="SPORE GERMINATION PROTEIN B3"/>
    <property type="match status" value="1"/>
</dbReference>
<evidence type="ECO:0000256" key="1">
    <source>
        <dbReference type="ARBA" id="ARBA00004635"/>
    </source>
</evidence>
<evidence type="ECO:0000313" key="11">
    <source>
        <dbReference type="EMBL" id="KZL89821.1"/>
    </source>
</evidence>
<dbReference type="RefSeq" id="WP_066628113.1">
    <property type="nucleotide sequence ID" value="NZ_FQXL01000033.1"/>
</dbReference>
<keyword evidence="5" id="KW-0472">Membrane</keyword>
<evidence type="ECO:0000313" key="12">
    <source>
        <dbReference type="Proteomes" id="UP000076603"/>
    </source>
</evidence>
<dbReference type="NCBIfam" id="TIGR02887">
    <property type="entry name" value="spore_ger_x_C"/>
    <property type="match status" value="1"/>
</dbReference>
<gene>
    <name evidence="11" type="primary">gerBC_9</name>
    <name evidence="11" type="ORF">CLMAG_48310</name>
</gene>
<sequence length="369" mass="42343">MKKLFLYFIIFTTFLLNGCFNYKDIDKVLFVTSVIVDIDNNRSPVIYVEAFKPARGGKGESGKGERVLYKGTGKTIFEIVRDLNLSSSYKLNYTQNRGIIFTEKAARECLVDYIDFFDRDQELVVRSYLAIYKGDPQKLINAKLKEQEYIGLFIFDLIYNIPASSRGILLRLNDFLNQRYTKSKTSVVTMIAMKDDQTSSKIEVSAGAIIKNFKMVDTLPRTQAEGYNFLIDNIKRGTLEAGNPSAADKYITLEILKSKTDTKIYYDGDSIKVKKIINTKTSIADVQEKLNFTKENIEQLEKNAESNIKDACERLFDYYKGKDLDIFNVSDDFYRKYPRAKIDDVFNKSQLEVEAHVHVEGSSDKTNFN</sequence>
<evidence type="ECO:0000259" key="9">
    <source>
        <dbReference type="Pfam" id="PF05504"/>
    </source>
</evidence>
<dbReference type="Gene3D" id="3.30.300.210">
    <property type="entry name" value="Nutrient germinant receptor protein C, domain 3"/>
    <property type="match status" value="1"/>
</dbReference>
<dbReference type="PATRIC" id="fig|1121326.3.peg.4892"/>
<proteinExistence type="inferred from homology"/>
<comment type="similarity">
    <text evidence="2">Belongs to the GerABKC lipoprotein family.</text>
</comment>
<organism evidence="11 12">
    <name type="scientific">Clostridium magnum DSM 2767</name>
    <dbReference type="NCBI Taxonomy" id="1121326"/>
    <lineage>
        <taxon>Bacteria</taxon>
        <taxon>Bacillati</taxon>
        <taxon>Bacillota</taxon>
        <taxon>Clostridia</taxon>
        <taxon>Eubacteriales</taxon>
        <taxon>Clostridiaceae</taxon>
        <taxon>Clostridium</taxon>
    </lineage>
</organism>
<evidence type="ECO:0000256" key="2">
    <source>
        <dbReference type="ARBA" id="ARBA00007886"/>
    </source>
</evidence>
<accession>A0A162RFE1</accession>
<dbReference type="STRING" id="1121326.CLMAG_48310"/>
<dbReference type="AlphaFoldDB" id="A0A162RFE1"/>
<keyword evidence="7" id="KW-0449">Lipoprotein</keyword>
<feature type="domain" description="Spore germination protein N-terminal" evidence="10">
    <location>
        <begin position="21"/>
        <end position="192"/>
    </location>
</feature>
<dbReference type="Pfam" id="PF05504">
    <property type="entry name" value="Spore_GerAC"/>
    <property type="match status" value="1"/>
</dbReference>
<comment type="subcellular location">
    <subcellularLocation>
        <location evidence="1">Membrane</location>
        <topology evidence="1">Lipid-anchor</topology>
    </subcellularLocation>
</comment>
<keyword evidence="8" id="KW-0175">Coiled coil</keyword>
<evidence type="ECO:0000256" key="8">
    <source>
        <dbReference type="SAM" id="Coils"/>
    </source>
</evidence>
<dbReference type="Pfam" id="PF25198">
    <property type="entry name" value="Spore_GerAC_N"/>
    <property type="match status" value="1"/>
</dbReference>
<dbReference type="Proteomes" id="UP000076603">
    <property type="component" value="Unassembled WGS sequence"/>
</dbReference>
<dbReference type="EMBL" id="LWAE01000007">
    <property type="protein sequence ID" value="KZL89821.1"/>
    <property type="molecule type" value="Genomic_DNA"/>
</dbReference>
<evidence type="ECO:0000256" key="5">
    <source>
        <dbReference type="ARBA" id="ARBA00023136"/>
    </source>
</evidence>
<evidence type="ECO:0000256" key="3">
    <source>
        <dbReference type="ARBA" id="ARBA00022544"/>
    </source>
</evidence>
<dbReference type="InterPro" id="IPR008844">
    <property type="entry name" value="Spore_GerAC-like"/>
</dbReference>
<keyword evidence="12" id="KW-1185">Reference proteome</keyword>
<dbReference type="OrthoDB" id="1880153at2"/>
<dbReference type="GO" id="GO:0016020">
    <property type="term" value="C:membrane"/>
    <property type="evidence" value="ECO:0007669"/>
    <property type="project" value="UniProtKB-SubCell"/>
</dbReference>
<keyword evidence="6" id="KW-0564">Palmitate</keyword>